<comment type="subcellular location">
    <subcellularLocation>
        <location evidence="1">Cell membrane</location>
        <topology evidence="1">Multi-pass membrane protein</topology>
    </subcellularLocation>
</comment>
<keyword evidence="4 9" id="KW-0812">Transmembrane</keyword>
<dbReference type="PANTHER" id="PTHR30347:SF1">
    <property type="entry name" value="MECHANOSENSITIVE CHANNEL MSCK"/>
    <property type="match status" value="1"/>
</dbReference>
<feature type="region of interest" description="Disordered" evidence="8">
    <location>
        <begin position="62"/>
        <end position="82"/>
    </location>
</feature>
<feature type="domain" description="Mechanosensitive ion channel MscS" evidence="11">
    <location>
        <begin position="576"/>
        <end position="643"/>
    </location>
</feature>
<evidence type="ECO:0000256" key="7">
    <source>
        <dbReference type="SAM" id="Coils"/>
    </source>
</evidence>
<evidence type="ECO:0000256" key="1">
    <source>
        <dbReference type="ARBA" id="ARBA00004651"/>
    </source>
</evidence>
<evidence type="ECO:0008006" key="15">
    <source>
        <dbReference type="Google" id="ProtNLM"/>
    </source>
</evidence>
<evidence type="ECO:0000313" key="13">
    <source>
        <dbReference type="EMBL" id="RDE49661.1"/>
    </source>
</evidence>
<comment type="similarity">
    <text evidence="2">Belongs to the MscS (TC 1.A.23) family.</text>
</comment>
<dbReference type="InterPro" id="IPR006685">
    <property type="entry name" value="MscS_channel_2nd"/>
</dbReference>
<sequence>MILRQSLFALIAMTLVAPAYAQLTLPKQFSGLLQPAPATQAAAGEEASDGRAHAEALLAEARRQQQEQVHKDRGSAEEGLPTSERQRLLDRLVLFYSDRLKLFDELDTLQHSPPETANQRTLMAELAGPPPYSALRVDALRDEHDTLSAQLKSLTASVRALEAQQAGLVEARKRASEALRLAADRRNQTDKDRDKHELAALRLQEAEADVTANGLALDFMNLKLKKLQPLAEQMRRLLSRVLPEQKLAKDELEQQQARARGDLAKVSTEIDQLTAENNKLTVEHERLAKLLPGADPDGPIAYRMQVLAEQMETNRLRLMTLTWLHGLIQIASDAWRQRFVGYSSDDAAARQAVLVALKRTSEELTSRRDLFNELQNGARVAVRQQALRLDNPLLSSSARAQEAAILEALEKRVQAYERLEVAGSRLYRQLNRWLADFGFSGEAGDASNWKLGALQVKQVLKEVWDFEMFAVEDSTVVDGKTVTVAYGVTVGKSIGAIALYIVGYWLFSLLSARMQRLMVSRFDVDEQVAGVIRRWAMITLAIVLIIFILNLARIPLTVFAFMGGALAIGLGFGTQTIIKNVISGIIILFERKIRVGDIISLAGTTGYVTQVDLRASTVLGFDGIEALVPNSSLLENQVVNWTHSDARIRREIRVRIAYGSPVHGAADIILGCADDHGEVLRNPKPEVFLEDFGNNELLLVLLFWVELGPKLFGRRVDSDLRFAMEKRLGAAGIRIPFPQHDVHLDVSQPLPVRITPAPPATD</sequence>
<gene>
    <name evidence="13" type="ORF">DVS81_15340</name>
</gene>
<evidence type="ECO:0000313" key="14">
    <source>
        <dbReference type="Proteomes" id="UP000253831"/>
    </source>
</evidence>
<feature type="chain" id="PRO_5016596310" description="Mechanosensitive ion channel" evidence="10">
    <location>
        <begin position="22"/>
        <end position="762"/>
    </location>
</feature>
<evidence type="ECO:0000259" key="12">
    <source>
        <dbReference type="Pfam" id="PF21082"/>
    </source>
</evidence>
<evidence type="ECO:0000256" key="3">
    <source>
        <dbReference type="ARBA" id="ARBA00022475"/>
    </source>
</evidence>
<keyword evidence="7" id="KW-0175">Coiled coil</keyword>
<dbReference type="Pfam" id="PF21082">
    <property type="entry name" value="MS_channel_3rd"/>
    <property type="match status" value="1"/>
</dbReference>
<evidence type="ECO:0000259" key="11">
    <source>
        <dbReference type="Pfam" id="PF00924"/>
    </source>
</evidence>
<keyword evidence="10" id="KW-0732">Signal</keyword>
<accession>A0A369XHR4</accession>
<dbReference type="GO" id="GO:0008381">
    <property type="term" value="F:mechanosensitive monoatomic ion channel activity"/>
    <property type="evidence" value="ECO:0007669"/>
    <property type="project" value="UniProtKB-ARBA"/>
</dbReference>
<protein>
    <recommendedName>
        <fullName evidence="15">Mechanosensitive ion channel</fullName>
    </recommendedName>
</protein>
<comment type="caution">
    <text evidence="13">The sequence shown here is derived from an EMBL/GenBank/DDBJ whole genome shotgun (WGS) entry which is preliminary data.</text>
</comment>
<dbReference type="Gene3D" id="1.10.287.1260">
    <property type="match status" value="1"/>
</dbReference>
<name>A0A369XHR4_9PROT</name>
<evidence type="ECO:0000256" key="2">
    <source>
        <dbReference type="ARBA" id="ARBA00008017"/>
    </source>
</evidence>
<feature type="coiled-coil region" evidence="7">
    <location>
        <begin position="249"/>
        <end position="290"/>
    </location>
</feature>
<evidence type="ECO:0000256" key="8">
    <source>
        <dbReference type="SAM" id="MobiDB-lite"/>
    </source>
</evidence>
<reference evidence="13 14" key="1">
    <citation type="submission" date="2018-05" db="EMBL/GenBank/DDBJ databases">
        <title>Integrated omic analyses show evidence that a Ca. Accumulibacter phosphatis strain performs denitrification under micro-aerobic conditions.</title>
        <authorList>
            <person name="Camejo P.Y."/>
            <person name="Katherine M.D."/>
            <person name="Daniel N.R."/>
        </authorList>
    </citation>
    <scope>NUCLEOTIDE SEQUENCE [LARGE SCALE GENOMIC DNA]</scope>
    <source>
        <strain evidence="13">UW-LDO-IC</strain>
    </source>
</reference>
<dbReference type="InterPro" id="IPR011066">
    <property type="entry name" value="MscS_channel_C_sf"/>
</dbReference>
<feature type="transmembrane region" description="Helical" evidence="9">
    <location>
        <begin position="558"/>
        <end position="589"/>
    </location>
</feature>
<feature type="transmembrane region" description="Helical" evidence="9">
    <location>
        <begin position="535"/>
        <end position="552"/>
    </location>
</feature>
<feature type="domain" description="Mechanosensitive ion channel MscS C-terminal" evidence="12">
    <location>
        <begin position="652"/>
        <end position="735"/>
    </location>
</feature>
<dbReference type="SUPFAM" id="SSF50182">
    <property type="entry name" value="Sm-like ribonucleoproteins"/>
    <property type="match status" value="1"/>
</dbReference>
<evidence type="ECO:0000256" key="9">
    <source>
        <dbReference type="SAM" id="Phobius"/>
    </source>
</evidence>
<feature type="coiled-coil region" evidence="7">
    <location>
        <begin position="137"/>
        <end position="164"/>
    </location>
</feature>
<feature type="compositionally biased region" description="Basic and acidic residues" evidence="8">
    <location>
        <begin position="62"/>
        <end position="76"/>
    </location>
</feature>
<evidence type="ECO:0000256" key="6">
    <source>
        <dbReference type="ARBA" id="ARBA00023136"/>
    </source>
</evidence>
<dbReference type="InterPro" id="IPR049278">
    <property type="entry name" value="MS_channel_C"/>
</dbReference>
<evidence type="ECO:0000256" key="5">
    <source>
        <dbReference type="ARBA" id="ARBA00022989"/>
    </source>
</evidence>
<dbReference type="InterPro" id="IPR010920">
    <property type="entry name" value="LSM_dom_sf"/>
</dbReference>
<keyword evidence="6 9" id="KW-0472">Membrane</keyword>
<feature type="transmembrane region" description="Helical" evidence="9">
    <location>
        <begin position="494"/>
        <end position="514"/>
    </location>
</feature>
<dbReference type="InterPro" id="IPR023408">
    <property type="entry name" value="MscS_beta-dom_sf"/>
</dbReference>
<dbReference type="Gene3D" id="2.30.30.60">
    <property type="match status" value="1"/>
</dbReference>
<keyword evidence="5 9" id="KW-1133">Transmembrane helix</keyword>
<dbReference type="AlphaFoldDB" id="A0A369XHR4"/>
<dbReference type="PANTHER" id="PTHR30347">
    <property type="entry name" value="POTASSIUM CHANNEL RELATED"/>
    <property type="match status" value="1"/>
</dbReference>
<feature type="signal peptide" evidence="10">
    <location>
        <begin position="1"/>
        <end position="21"/>
    </location>
</feature>
<dbReference type="Gene3D" id="3.30.70.100">
    <property type="match status" value="1"/>
</dbReference>
<dbReference type="Pfam" id="PF00924">
    <property type="entry name" value="MS_channel_2nd"/>
    <property type="match status" value="1"/>
</dbReference>
<organism evidence="13 14">
    <name type="scientific">Candidatus Accumulibacter meliphilus</name>
    <dbReference type="NCBI Taxonomy" id="2211374"/>
    <lineage>
        <taxon>Bacteria</taxon>
        <taxon>Pseudomonadati</taxon>
        <taxon>Pseudomonadota</taxon>
        <taxon>Betaproteobacteria</taxon>
        <taxon>Candidatus Accumulibacter</taxon>
    </lineage>
</organism>
<keyword evidence="3" id="KW-1003">Cell membrane</keyword>
<dbReference type="Proteomes" id="UP000253831">
    <property type="component" value="Unassembled WGS sequence"/>
</dbReference>
<dbReference type="InterPro" id="IPR011014">
    <property type="entry name" value="MscS_channel_TM-2"/>
</dbReference>
<dbReference type="InterPro" id="IPR052702">
    <property type="entry name" value="MscS-like_channel"/>
</dbReference>
<dbReference type="EMBL" id="QPGA01000035">
    <property type="protein sequence ID" value="RDE49661.1"/>
    <property type="molecule type" value="Genomic_DNA"/>
</dbReference>
<dbReference type="GO" id="GO:0005886">
    <property type="term" value="C:plasma membrane"/>
    <property type="evidence" value="ECO:0007669"/>
    <property type="project" value="UniProtKB-SubCell"/>
</dbReference>
<evidence type="ECO:0000256" key="4">
    <source>
        <dbReference type="ARBA" id="ARBA00022692"/>
    </source>
</evidence>
<proteinExistence type="inferred from homology"/>
<dbReference type="SUPFAM" id="SSF82861">
    <property type="entry name" value="Mechanosensitive channel protein MscS (YggB), transmembrane region"/>
    <property type="match status" value="1"/>
</dbReference>
<dbReference type="SUPFAM" id="SSF82689">
    <property type="entry name" value="Mechanosensitive channel protein MscS (YggB), C-terminal domain"/>
    <property type="match status" value="1"/>
</dbReference>
<evidence type="ECO:0000256" key="10">
    <source>
        <dbReference type="SAM" id="SignalP"/>
    </source>
</evidence>